<sequence length="107" mass="11096">MFEQSGLSELSDEELIAAVTDATRAEAAAAALTSAGAYVLGGVRYQVDGGLGFEQVLVVIDGEKLTVADLDGEVLIEHTRPAPGVKYVGNGRPRGPRPKTGKPSPMS</sequence>
<dbReference type="AlphaFoldDB" id="A0AAV2WHW9"/>
<feature type="region of interest" description="Disordered" evidence="1">
    <location>
        <begin position="83"/>
        <end position="107"/>
    </location>
</feature>
<dbReference type="EMBL" id="LK021337">
    <property type="protein sequence ID" value="CDQ43328.1"/>
    <property type="molecule type" value="Genomic_DNA"/>
</dbReference>
<name>A0AAV2WHW9_MYCNE</name>
<gene>
    <name evidence="2" type="ORF">BN1047_01193</name>
</gene>
<dbReference type="RefSeq" id="WP_042509575.1">
    <property type="nucleotide sequence ID" value="NZ_LK021337.1"/>
</dbReference>
<evidence type="ECO:0000256" key="1">
    <source>
        <dbReference type="SAM" id="MobiDB-lite"/>
    </source>
</evidence>
<accession>A0AAV2WHW9</accession>
<dbReference type="Proteomes" id="UP000028864">
    <property type="component" value="Unassembled WGS sequence"/>
</dbReference>
<organism evidence="2 3">
    <name type="scientific">Mycolicibacterium neoaurum</name>
    <name type="common">Mycobacterium neoaurum</name>
    <dbReference type="NCBI Taxonomy" id="1795"/>
    <lineage>
        <taxon>Bacteria</taxon>
        <taxon>Bacillati</taxon>
        <taxon>Actinomycetota</taxon>
        <taxon>Actinomycetes</taxon>
        <taxon>Mycobacteriales</taxon>
        <taxon>Mycobacteriaceae</taxon>
        <taxon>Mycolicibacterium</taxon>
    </lineage>
</organism>
<evidence type="ECO:0000313" key="2">
    <source>
        <dbReference type="EMBL" id="CDQ43328.1"/>
    </source>
</evidence>
<reference evidence="2" key="1">
    <citation type="submission" date="2014-05" db="EMBL/GenBank/DDBJ databases">
        <authorList>
            <person name="Urmite Genomes"/>
        </authorList>
    </citation>
    <scope>NUCLEOTIDE SEQUENCE</scope>
    <source>
        <strain evidence="2">DSM 44074</strain>
    </source>
</reference>
<proteinExistence type="predicted"/>
<evidence type="ECO:0000313" key="3">
    <source>
        <dbReference type="Proteomes" id="UP000028864"/>
    </source>
</evidence>
<protein>
    <submittedName>
        <fullName evidence="2">Integrase catalytic subunit</fullName>
    </submittedName>
</protein>
<reference evidence="2" key="2">
    <citation type="submission" date="2015-09" db="EMBL/GenBank/DDBJ databases">
        <title>Draft genome sequence of Mycobacterium neoaurum DSM 44074.</title>
        <authorList>
            <person name="Croce O."/>
            <person name="Robert C."/>
            <person name="Raoult D."/>
            <person name="Drancourt M."/>
        </authorList>
    </citation>
    <scope>NUCLEOTIDE SEQUENCE</scope>
    <source>
        <strain evidence="2">DSM 44074</strain>
    </source>
</reference>